<dbReference type="Proteomes" id="UP001557470">
    <property type="component" value="Unassembled WGS sequence"/>
</dbReference>
<evidence type="ECO:0000256" key="7">
    <source>
        <dbReference type="ARBA" id="ARBA00023180"/>
    </source>
</evidence>
<dbReference type="PROSITE" id="PS50221">
    <property type="entry name" value="GAIN_B"/>
    <property type="match status" value="1"/>
</dbReference>
<dbReference type="Gene3D" id="2.60.220.50">
    <property type="match status" value="1"/>
</dbReference>
<comment type="caution">
    <text evidence="12">The sequence shown here is derived from an EMBL/GenBank/DDBJ whole genome shotgun (WGS) entry which is preliminary data.</text>
</comment>
<evidence type="ECO:0000256" key="9">
    <source>
        <dbReference type="SAM" id="Phobius"/>
    </source>
</evidence>
<evidence type="ECO:0000256" key="4">
    <source>
        <dbReference type="ARBA" id="ARBA00022989"/>
    </source>
</evidence>
<evidence type="ECO:0000256" key="8">
    <source>
        <dbReference type="SAM" id="MobiDB-lite"/>
    </source>
</evidence>
<dbReference type="InterPro" id="IPR051587">
    <property type="entry name" value="Adhesion_GPCR"/>
</dbReference>
<dbReference type="FunFam" id="1.20.1070.10:FF:000058">
    <property type="entry name" value="Adhesion G protein-coupled receptor F5"/>
    <property type="match status" value="1"/>
</dbReference>
<evidence type="ECO:0000259" key="11">
    <source>
        <dbReference type="PROSITE" id="PS50261"/>
    </source>
</evidence>
<dbReference type="InterPro" id="IPR000203">
    <property type="entry name" value="GPS"/>
</dbReference>
<evidence type="ECO:0000256" key="6">
    <source>
        <dbReference type="ARBA" id="ARBA00023157"/>
    </source>
</evidence>
<evidence type="ECO:0000256" key="1">
    <source>
        <dbReference type="ARBA" id="ARBA00004141"/>
    </source>
</evidence>
<evidence type="ECO:0000256" key="3">
    <source>
        <dbReference type="ARBA" id="ARBA00022692"/>
    </source>
</evidence>
<feature type="transmembrane region" description="Helical" evidence="9">
    <location>
        <begin position="861"/>
        <end position="887"/>
    </location>
</feature>
<reference evidence="12 13" key="1">
    <citation type="submission" date="2024-06" db="EMBL/GenBank/DDBJ databases">
        <authorList>
            <person name="Pan Q."/>
            <person name="Wen M."/>
            <person name="Jouanno E."/>
            <person name="Zahm M."/>
            <person name="Klopp C."/>
            <person name="Cabau C."/>
            <person name="Louis A."/>
            <person name="Berthelot C."/>
            <person name="Parey E."/>
            <person name="Roest Crollius H."/>
            <person name="Montfort J."/>
            <person name="Robinson-Rechavi M."/>
            <person name="Bouchez O."/>
            <person name="Lampietro C."/>
            <person name="Lopez Roques C."/>
            <person name="Donnadieu C."/>
            <person name="Postlethwait J."/>
            <person name="Bobe J."/>
            <person name="Verreycken H."/>
            <person name="Guiguen Y."/>
        </authorList>
    </citation>
    <scope>NUCLEOTIDE SEQUENCE [LARGE SCALE GENOMIC DNA]</scope>
    <source>
        <strain evidence="12">Up_M1</strain>
        <tissue evidence="12">Testis</tissue>
    </source>
</reference>
<feature type="domain" description="GAIN-B" evidence="10">
    <location>
        <begin position="555"/>
        <end position="698"/>
    </location>
</feature>
<keyword evidence="3 9" id="KW-0812">Transmembrane</keyword>
<dbReference type="InterPro" id="IPR057244">
    <property type="entry name" value="GAIN_B"/>
</dbReference>
<dbReference type="AlphaFoldDB" id="A0ABD0W7W7"/>
<comment type="subcellular location">
    <subcellularLocation>
        <location evidence="1">Membrane</location>
        <topology evidence="1">Multi-pass membrane protein</topology>
    </subcellularLocation>
</comment>
<protein>
    <recommendedName>
        <fullName evidence="14">Adhesion G-protein coupled receptor F3-like</fullName>
    </recommendedName>
</protein>
<evidence type="ECO:0000259" key="10">
    <source>
        <dbReference type="PROSITE" id="PS50221"/>
    </source>
</evidence>
<evidence type="ECO:0008006" key="14">
    <source>
        <dbReference type="Google" id="ProtNLM"/>
    </source>
</evidence>
<feature type="transmembrane region" description="Helical" evidence="9">
    <location>
        <begin position="781"/>
        <end position="805"/>
    </location>
</feature>
<keyword evidence="5 9" id="KW-0472">Membrane</keyword>
<keyword evidence="13" id="KW-1185">Reference proteome</keyword>
<dbReference type="PANTHER" id="PTHR45813:SF2">
    <property type="entry name" value="ADHESION G-PROTEIN COUPLED RECEPTOR F3"/>
    <property type="match status" value="1"/>
</dbReference>
<feature type="transmembrane region" description="Helical" evidence="9">
    <location>
        <begin position="743"/>
        <end position="761"/>
    </location>
</feature>
<dbReference type="InterPro" id="IPR017981">
    <property type="entry name" value="GPCR_2-like_7TM"/>
</dbReference>
<dbReference type="InterPro" id="IPR000832">
    <property type="entry name" value="GPCR_2_secretin-like"/>
</dbReference>
<feature type="transmembrane region" description="Helical" evidence="9">
    <location>
        <begin position="941"/>
        <end position="961"/>
    </location>
</feature>
<keyword evidence="6" id="KW-1015">Disulfide bond</keyword>
<dbReference type="GO" id="GO:0016020">
    <property type="term" value="C:membrane"/>
    <property type="evidence" value="ECO:0007669"/>
    <property type="project" value="UniProtKB-SubCell"/>
</dbReference>
<evidence type="ECO:0000313" key="13">
    <source>
        <dbReference type="Proteomes" id="UP001557470"/>
    </source>
</evidence>
<dbReference type="SMART" id="SM00303">
    <property type="entry name" value="GPS"/>
    <property type="match status" value="1"/>
</dbReference>
<keyword evidence="7" id="KW-0325">Glycoprotein</keyword>
<feature type="domain" description="G-protein coupled receptors family 2 profile 2" evidence="11">
    <location>
        <begin position="702"/>
        <end position="962"/>
    </location>
</feature>
<feature type="region of interest" description="Disordered" evidence="8">
    <location>
        <begin position="978"/>
        <end position="998"/>
    </location>
</feature>
<evidence type="ECO:0000256" key="5">
    <source>
        <dbReference type="ARBA" id="ARBA00023136"/>
    </source>
</evidence>
<dbReference type="InterPro" id="IPR046338">
    <property type="entry name" value="GAIN_dom_sf"/>
</dbReference>
<dbReference type="PRINTS" id="PR00249">
    <property type="entry name" value="GPCRSECRETIN"/>
</dbReference>
<dbReference type="Gene3D" id="1.20.1070.10">
    <property type="entry name" value="Rhodopsin 7-helix transmembrane proteins"/>
    <property type="match status" value="1"/>
</dbReference>
<feature type="transmembrane region" description="Helical" evidence="9">
    <location>
        <begin position="908"/>
        <end position="929"/>
    </location>
</feature>
<feature type="compositionally biased region" description="Polar residues" evidence="8">
    <location>
        <begin position="987"/>
        <end position="998"/>
    </location>
</feature>
<dbReference type="EMBL" id="JAGEUA010000008">
    <property type="protein sequence ID" value="KAL0967499.1"/>
    <property type="molecule type" value="Genomic_DNA"/>
</dbReference>
<gene>
    <name evidence="12" type="ORF">UPYG_G00253030</name>
</gene>
<name>A0ABD0W7W7_UMBPY</name>
<dbReference type="Pfam" id="PF00002">
    <property type="entry name" value="7tm_2"/>
    <property type="match status" value="1"/>
</dbReference>
<dbReference type="SUPFAM" id="SSF81321">
    <property type="entry name" value="Family A G protein-coupled receptor-like"/>
    <property type="match status" value="1"/>
</dbReference>
<dbReference type="Pfam" id="PF01825">
    <property type="entry name" value="GPS"/>
    <property type="match status" value="1"/>
</dbReference>
<evidence type="ECO:0000313" key="12">
    <source>
        <dbReference type="EMBL" id="KAL0967499.1"/>
    </source>
</evidence>
<dbReference type="PANTHER" id="PTHR45813">
    <property type="entry name" value="IG-LIKE DOMAIN-CONTAINING PROTEIN"/>
    <property type="match status" value="1"/>
</dbReference>
<feature type="transmembrane region" description="Helical" evidence="9">
    <location>
        <begin position="707"/>
        <end position="731"/>
    </location>
</feature>
<organism evidence="12 13">
    <name type="scientific">Umbra pygmaea</name>
    <name type="common">Eastern mudminnow</name>
    <dbReference type="NCBI Taxonomy" id="75934"/>
    <lineage>
        <taxon>Eukaryota</taxon>
        <taxon>Metazoa</taxon>
        <taxon>Chordata</taxon>
        <taxon>Craniata</taxon>
        <taxon>Vertebrata</taxon>
        <taxon>Euteleostomi</taxon>
        <taxon>Actinopterygii</taxon>
        <taxon>Neopterygii</taxon>
        <taxon>Teleostei</taxon>
        <taxon>Protacanthopterygii</taxon>
        <taxon>Esociformes</taxon>
        <taxon>Umbridae</taxon>
        <taxon>Umbra</taxon>
    </lineage>
</organism>
<proteinExistence type="inferred from homology"/>
<comment type="similarity">
    <text evidence="2">Belongs to the G-protein coupled receptor 2 family. Adhesion G-protein coupled receptor (ADGR) subfamily.</text>
</comment>
<keyword evidence="4 9" id="KW-1133">Transmembrane helix</keyword>
<sequence>MRTSRGDPDRGAIAVDTYMAEFIVEGNATLDISDALSVIAQIGELGNMTIEQLILTAECEITGNSSTCNCTPNYTWSNLVCDQFLCCNDSSCNANLSNIPAFCIPKENVSLNGTVVGNKPFNDMNTIQQQLQGGFNKLNGFISLMVTGPCGSVEGQVCFEMEISVKCTTDTLAKIITSLEVAIGNSAEISIQTSGIVHIQYPKDTVYYSSMPMLTCTINHETDGAWSWWLIQANNSNALNTGTSVTVTAPVDSNCTNFVINKLSGIWAGVYMCKFVNGNITHTASGQLKIALLPDTITMTNIPLSVQCGYDVTVSATIQNSTETYSVTWLINNQVTNLPTTTSVADGNIIYNFQTPIIPCQPETPNMITVNFMNQMNETKNATIVIPVLYGMDGGCFPDTIWPATPNGFTLFNRTCEVGRVGYIERTCIGPQWMDELDQCVNEKLNQMFNAAANFKEGFGATSAVALQIFTGLKNITNDKSYSAADLSASIDILDIMSQASAKITLDDSVLGEFLTAASNMLSKKWDQVNTTIMYSMSSSYLKSVEGLVKNIYINNTDGNENTNLEFKLCQNVTSCNQTVFGVDVKLNQSSGTVKTLGVKNLADKLNNSHFQSAVFPSIVVSATLQNHCDSTTNIELDFPLNQSVAKGYAISCVFWNTTLNEWSVDGCKWKELANNKSYCNCNHLTSFSMLMSKVPVNLPFLDEITYVGLGVSICSLLVFIVIEALVWSAVVKSNLSHFRHTALVNIALCLLMADCSFLASSFPSILSPTLCLVLTLAKHFFFQAMFCWMLCLSIMLMHQLIFVFHPLRKRVYMFFSTILGYICPTVIVGVTYLYYKYTKNEYYDSNSCWLKYVGPMEGSIHAFLLPVGTIVFMNFFSMCVVILTLLKSSLPEESKADEKETAKSIMKVVIFLTPVFGVTWGLGFFVLMFPNEPIGPFMNYAFTIINSLQGLFILLTGCFAEKRVRDEVLKIILAGMPPPKERSESTKNLTSKSTPKN</sequence>
<feature type="transmembrane region" description="Helical" evidence="9">
    <location>
        <begin position="812"/>
        <end position="836"/>
    </location>
</feature>
<dbReference type="PROSITE" id="PS50261">
    <property type="entry name" value="G_PROTEIN_RECEP_F2_4"/>
    <property type="match status" value="1"/>
</dbReference>
<accession>A0ABD0W7W7</accession>
<evidence type="ECO:0000256" key="2">
    <source>
        <dbReference type="ARBA" id="ARBA00007343"/>
    </source>
</evidence>